<dbReference type="PANTHER" id="PTHR23518">
    <property type="entry name" value="C-METHYLTRANSFERASE"/>
    <property type="match status" value="1"/>
</dbReference>
<dbReference type="PROSITE" id="PS50850">
    <property type="entry name" value="MFS"/>
    <property type="match status" value="1"/>
</dbReference>
<dbReference type="Pfam" id="PF07690">
    <property type="entry name" value="MFS_1"/>
    <property type="match status" value="1"/>
</dbReference>
<feature type="domain" description="Major facilitator superfamily (MFS) profile" evidence="6">
    <location>
        <begin position="16"/>
        <end position="398"/>
    </location>
</feature>
<dbReference type="CDD" id="cd17370">
    <property type="entry name" value="MFS_MJ1317_like"/>
    <property type="match status" value="1"/>
</dbReference>
<evidence type="ECO:0000256" key="5">
    <source>
        <dbReference type="SAM" id="Phobius"/>
    </source>
</evidence>
<dbReference type="InterPro" id="IPR020846">
    <property type="entry name" value="MFS_dom"/>
</dbReference>
<evidence type="ECO:0000313" key="8">
    <source>
        <dbReference type="Proteomes" id="UP001139012"/>
    </source>
</evidence>
<keyword evidence="3 5" id="KW-1133">Transmembrane helix</keyword>
<keyword evidence="4 5" id="KW-0472">Membrane</keyword>
<evidence type="ECO:0000256" key="2">
    <source>
        <dbReference type="ARBA" id="ARBA00022692"/>
    </source>
</evidence>
<dbReference type="InterPro" id="IPR005829">
    <property type="entry name" value="Sugar_transporter_CS"/>
</dbReference>
<keyword evidence="2 5" id="KW-0812">Transmembrane</keyword>
<evidence type="ECO:0000256" key="4">
    <source>
        <dbReference type="ARBA" id="ARBA00023136"/>
    </source>
</evidence>
<dbReference type="Gene3D" id="1.20.1250.20">
    <property type="entry name" value="MFS general substrate transporter like domains"/>
    <property type="match status" value="2"/>
</dbReference>
<evidence type="ECO:0000256" key="3">
    <source>
        <dbReference type="ARBA" id="ARBA00022989"/>
    </source>
</evidence>
<comment type="caution">
    <text evidence="7">The sequence shown here is derived from an EMBL/GenBank/DDBJ whole genome shotgun (WGS) entry which is preliminary data.</text>
</comment>
<dbReference type="PANTHER" id="PTHR23518:SF2">
    <property type="entry name" value="MAJOR FACILITATOR SUPERFAMILY TRANSPORTER"/>
    <property type="match status" value="1"/>
</dbReference>
<organism evidence="7 8">
    <name type="scientific">Bradyrhizobium zhengyangense</name>
    <dbReference type="NCBI Taxonomy" id="2911009"/>
    <lineage>
        <taxon>Bacteria</taxon>
        <taxon>Pseudomonadati</taxon>
        <taxon>Pseudomonadota</taxon>
        <taxon>Alphaproteobacteria</taxon>
        <taxon>Hyphomicrobiales</taxon>
        <taxon>Nitrobacteraceae</taxon>
        <taxon>Bradyrhizobium</taxon>
    </lineage>
</organism>
<feature type="transmembrane region" description="Helical" evidence="5">
    <location>
        <begin position="373"/>
        <end position="398"/>
    </location>
</feature>
<dbReference type="RefSeq" id="WP_237870702.1">
    <property type="nucleotide sequence ID" value="NZ_JAKLUA010000002.1"/>
</dbReference>
<feature type="transmembrane region" description="Helical" evidence="5">
    <location>
        <begin position="345"/>
        <end position="367"/>
    </location>
</feature>
<feature type="transmembrane region" description="Helical" evidence="5">
    <location>
        <begin position="149"/>
        <end position="168"/>
    </location>
</feature>
<gene>
    <name evidence="7" type="ORF">L6637_09845</name>
</gene>
<feature type="transmembrane region" description="Helical" evidence="5">
    <location>
        <begin position="174"/>
        <end position="194"/>
    </location>
</feature>
<evidence type="ECO:0000256" key="1">
    <source>
        <dbReference type="ARBA" id="ARBA00004141"/>
    </source>
</evidence>
<dbReference type="Proteomes" id="UP001139012">
    <property type="component" value="Unassembled WGS sequence"/>
</dbReference>
<feature type="transmembrane region" description="Helical" evidence="5">
    <location>
        <begin position="249"/>
        <end position="272"/>
    </location>
</feature>
<dbReference type="InterPro" id="IPR036259">
    <property type="entry name" value="MFS_trans_sf"/>
</dbReference>
<reference evidence="7" key="1">
    <citation type="submission" date="2022-01" db="EMBL/GenBank/DDBJ databases">
        <title>Genome sequnece data of strain Bradyrhizobium sp. nov.</title>
        <authorList>
            <person name="Zhang J."/>
        </authorList>
    </citation>
    <scope>NUCLEOTIDE SEQUENCE</scope>
    <source>
        <strain evidence="7">WYCCWR 12774</strain>
    </source>
</reference>
<dbReference type="EMBL" id="JAKLUA010000002">
    <property type="protein sequence ID" value="MCG2667255.1"/>
    <property type="molecule type" value="Genomic_DNA"/>
</dbReference>
<comment type="subcellular location">
    <subcellularLocation>
        <location evidence="1">Membrane</location>
        <topology evidence="1">Multi-pass membrane protein</topology>
    </subcellularLocation>
</comment>
<protein>
    <submittedName>
        <fullName evidence="7">MFS transporter</fullName>
    </submittedName>
</protein>
<feature type="transmembrane region" description="Helical" evidence="5">
    <location>
        <begin position="33"/>
        <end position="56"/>
    </location>
</feature>
<feature type="transmembrane region" description="Helical" evidence="5">
    <location>
        <begin position="310"/>
        <end position="333"/>
    </location>
</feature>
<sequence>MATTTPNAAHAKLPRGIWVLGFVSMLMDISSEMIHALLPVYLVTMLGASTLTVGFIEGIAEATAAITKIFSGALSDWLGRRKLLAALGYGLAALTKPLFPLAPSVGWLVAARFIDRVGKGIRGAPRDALIADISPMGLRGASFGLRQSLDTIGAFVGPLAAIGLMWWTSDHFVIVFWVAVLPAFLSFGLITFAVNEPEPDASREPTKNPLNAAAMRQLGPVYWRVVAIGVVFTLARFSEAFLILRAQNIGLNAMWVPAVLVLMNITYALSAYPAGVLSDRINRTALLALGLLLLAGADVTLALLPDLAGLALGVVLWGLHMGLTQGLLSALVADTAPSALRGTAFGYFNLFTGLAMLAASVIAGALWDAYGPVGTFLAGLGFALAALVGLLTIGNGLAMENK</sequence>
<name>A0ABS9LJS2_9BRAD</name>
<dbReference type="SUPFAM" id="SSF103473">
    <property type="entry name" value="MFS general substrate transporter"/>
    <property type="match status" value="1"/>
</dbReference>
<feature type="transmembrane region" description="Helical" evidence="5">
    <location>
        <begin position="284"/>
        <end position="304"/>
    </location>
</feature>
<dbReference type="PROSITE" id="PS00216">
    <property type="entry name" value="SUGAR_TRANSPORT_1"/>
    <property type="match status" value="1"/>
</dbReference>
<proteinExistence type="predicted"/>
<evidence type="ECO:0000259" key="6">
    <source>
        <dbReference type="PROSITE" id="PS50850"/>
    </source>
</evidence>
<accession>A0ABS9LJS2</accession>
<feature type="transmembrane region" description="Helical" evidence="5">
    <location>
        <begin position="221"/>
        <end position="243"/>
    </location>
</feature>
<keyword evidence="8" id="KW-1185">Reference proteome</keyword>
<dbReference type="InterPro" id="IPR011701">
    <property type="entry name" value="MFS"/>
</dbReference>
<evidence type="ECO:0000313" key="7">
    <source>
        <dbReference type="EMBL" id="MCG2667255.1"/>
    </source>
</evidence>